<feature type="non-terminal residue" evidence="2">
    <location>
        <position position="57"/>
    </location>
</feature>
<accession>A0AA41VX87</accession>
<feature type="non-terminal residue" evidence="2">
    <location>
        <position position="1"/>
    </location>
</feature>
<comment type="caution">
    <text evidence="2">The sequence shown here is derived from an EMBL/GenBank/DDBJ whole genome shotgun (WGS) entry which is preliminary data.</text>
</comment>
<organism evidence="2 3">
    <name type="scientific">Papaver nudicaule</name>
    <name type="common">Iceland poppy</name>
    <dbReference type="NCBI Taxonomy" id="74823"/>
    <lineage>
        <taxon>Eukaryota</taxon>
        <taxon>Viridiplantae</taxon>
        <taxon>Streptophyta</taxon>
        <taxon>Embryophyta</taxon>
        <taxon>Tracheophyta</taxon>
        <taxon>Spermatophyta</taxon>
        <taxon>Magnoliopsida</taxon>
        <taxon>Ranunculales</taxon>
        <taxon>Papaveraceae</taxon>
        <taxon>Papaveroideae</taxon>
        <taxon>Papaver</taxon>
    </lineage>
</organism>
<gene>
    <name evidence="2" type="ORF">MKW94_030849</name>
</gene>
<evidence type="ECO:0000313" key="3">
    <source>
        <dbReference type="Proteomes" id="UP001177140"/>
    </source>
</evidence>
<feature type="region of interest" description="Disordered" evidence="1">
    <location>
        <begin position="1"/>
        <end position="24"/>
    </location>
</feature>
<dbReference type="EMBL" id="JAJJMA010310091">
    <property type="protein sequence ID" value="MCL7048934.1"/>
    <property type="molecule type" value="Genomic_DNA"/>
</dbReference>
<evidence type="ECO:0000313" key="2">
    <source>
        <dbReference type="EMBL" id="MCL7048934.1"/>
    </source>
</evidence>
<keyword evidence="3" id="KW-1185">Reference proteome</keyword>
<reference evidence="2" key="1">
    <citation type="submission" date="2022-03" db="EMBL/GenBank/DDBJ databases">
        <title>A functionally conserved STORR gene fusion in Papaver species that diverged 16.8 million years ago.</title>
        <authorList>
            <person name="Catania T."/>
        </authorList>
    </citation>
    <scope>NUCLEOTIDE SEQUENCE</scope>
    <source>
        <strain evidence="2">S-191538</strain>
    </source>
</reference>
<name>A0AA41VX87_PAPNU</name>
<dbReference type="Proteomes" id="UP001177140">
    <property type="component" value="Unassembled WGS sequence"/>
</dbReference>
<dbReference type="AlphaFoldDB" id="A0AA41VX87"/>
<sequence>HGRRECDDDYDDYTGCMDTSEDEGNDEYIERYFVESAPISYDEEEKSEVSQTGMHTH</sequence>
<evidence type="ECO:0000256" key="1">
    <source>
        <dbReference type="SAM" id="MobiDB-lite"/>
    </source>
</evidence>
<protein>
    <submittedName>
        <fullName evidence="2">Uncharacterized protein</fullName>
    </submittedName>
</protein>
<proteinExistence type="predicted"/>